<dbReference type="AlphaFoldDB" id="A0A2N3YG27"/>
<comment type="caution">
    <text evidence="1">The sequence shown here is derived from an EMBL/GenBank/DDBJ whole genome shotgun (WGS) entry which is preliminary data.</text>
</comment>
<proteinExistence type="predicted"/>
<reference evidence="1 2" key="1">
    <citation type="submission" date="2017-12" db="EMBL/GenBank/DDBJ databases">
        <title>Sequencing the genomes of 1000 Actinobacteria strains.</title>
        <authorList>
            <person name="Klenk H.-P."/>
        </authorList>
    </citation>
    <scope>NUCLEOTIDE SEQUENCE [LARGE SCALE GENOMIC DNA]</scope>
    <source>
        <strain evidence="1 2">DSM 12806</strain>
    </source>
</reference>
<keyword evidence="2" id="KW-1185">Reference proteome</keyword>
<gene>
    <name evidence="1" type="ORF">ATL31_0616</name>
</gene>
<accession>A0A2N3YG27</accession>
<name>A0A2N3YG27_9MICO</name>
<dbReference type="Proteomes" id="UP000233781">
    <property type="component" value="Unassembled WGS sequence"/>
</dbReference>
<sequence length="314" mass="31119">MRPDDRPQPGRRALLGAVLGLGAAGLAGCGIRLEDDAPRVPLLPARTPVPAEDMLLALTADSLRLATLAGAVAAPLGPELATLHRRQHTVLRTTLLRGGVPAASLDASSATASPTATPAPAAGVPQAAAVLARAEAAAAAGARRFAGVDEALLAPVAALHAQRFAAATLLSGRAPAVPTDALDGDAAAALAVATSAATYLVEVAAARSSGAVRERAVATLSALRRLHADQVAGGAAARDVLGVPLPFPVRTPADASRLATTAVTDLRTTTGAALGGLTGTHGAAGLAAATRWLGAVEVETHRWGVPLAPFPGLT</sequence>
<dbReference type="RefSeq" id="WP_143598305.1">
    <property type="nucleotide sequence ID" value="NZ_PJNE01000001.1"/>
</dbReference>
<evidence type="ECO:0000313" key="1">
    <source>
        <dbReference type="EMBL" id="PKW25814.1"/>
    </source>
</evidence>
<protein>
    <recommendedName>
        <fullName evidence="3">DUF4439 domain-containing protein</fullName>
    </recommendedName>
</protein>
<dbReference type="EMBL" id="PJNE01000001">
    <property type="protein sequence ID" value="PKW25814.1"/>
    <property type="molecule type" value="Genomic_DNA"/>
</dbReference>
<evidence type="ECO:0008006" key="3">
    <source>
        <dbReference type="Google" id="ProtNLM"/>
    </source>
</evidence>
<dbReference type="OrthoDB" id="5146090at2"/>
<dbReference type="PROSITE" id="PS51257">
    <property type="entry name" value="PROKAR_LIPOPROTEIN"/>
    <property type="match status" value="1"/>
</dbReference>
<organism evidence="1 2">
    <name type="scientific">Phycicoccus duodecadis</name>
    <dbReference type="NCBI Taxonomy" id="173053"/>
    <lineage>
        <taxon>Bacteria</taxon>
        <taxon>Bacillati</taxon>
        <taxon>Actinomycetota</taxon>
        <taxon>Actinomycetes</taxon>
        <taxon>Micrococcales</taxon>
        <taxon>Intrasporangiaceae</taxon>
        <taxon>Phycicoccus</taxon>
    </lineage>
</organism>
<evidence type="ECO:0000313" key="2">
    <source>
        <dbReference type="Proteomes" id="UP000233781"/>
    </source>
</evidence>